<accession>A0A917RJ52</accession>
<dbReference type="Proteomes" id="UP000638263">
    <property type="component" value="Unassembled WGS sequence"/>
</dbReference>
<feature type="compositionally biased region" description="Low complexity" evidence="1">
    <location>
        <begin position="256"/>
        <end position="267"/>
    </location>
</feature>
<organism evidence="2 3">
    <name type="scientific">Nocardia jinanensis</name>
    <dbReference type="NCBI Taxonomy" id="382504"/>
    <lineage>
        <taxon>Bacteria</taxon>
        <taxon>Bacillati</taxon>
        <taxon>Actinomycetota</taxon>
        <taxon>Actinomycetes</taxon>
        <taxon>Mycobacteriales</taxon>
        <taxon>Nocardiaceae</taxon>
        <taxon>Nocardia</taxon>
    </lineage>
</organism>
<keyword evidence="3" id="KW-1185">Reference proteome</keyword>
<dbReference type="AlphaFoldDB" id="A0A917RJ52"/>
<evidence type="ECO:0000313" key="2">
    <source>
        <dbReference type="EMBL" id="GGL10660.1"/>
    </source>
</evidence>
<evidence type="ECO:0000313" key="3">
    <source>
        <dbReference type="Proteomes" id="UP000638263"/>
    </source>
</evidence>
<name>A0A917RJ52_9NOCA</name>
<proteinExistence type="predicted"/>
<gene>
    <name evidence="2" type="ORF">GCM10011588_26440</name>
</gene>
<feature type="compositionally biased region" description="Low complexity" evidence="1">
    <location>
        <begin position="203"/>
        <end position="220"/>
    </location>
</feature>
<evidence type="ECO:0000256" key="1">
    <source>
        <dbReference type="SAM" id="MobiDB-lite"/>
    </source>
</evidence>
<reference evidence="2" key="2">
    <citation type="submission" date="2020-09" db="EMBL/GenBank/DDBJ databases">
        <authorList>
            <person name="Sun Q."/>
            <person name="Zhou Y."/>
        </authorList>
    </citation>
    <scope>NUCLEOTIDE SEQUENCE</scope>
    <source>
        <strain evidence="2">CGMCC 4.3508</strain>
    </source>
</reference>
<feature type="region of interest" description="Disordered" evidence="1">
    <location>
        <begin position="105"/>
        <end position="329"/>
    </location>
</feature>
<reference evidence="2" key="1">
    <citation type="journal article" date="2014" name="Int. J. Syst. Evol. Microbiol.">
        <title>Complete genome sequence of Corynebacterium casei LMG S-19264T (=DSM 44701T), isolated from a smear-ripened cheese.</title>
        <authorList>
            <consortium name="US DOE Joint Genome Institute (JGI-PGF)"/>
            <person name="Walter F."/>
            <person name="Albersmeier A."/>
            <person name="Kalinowski J."/>
            <person name="Ruckert C."/>
        </authorList>
    </citation>
    <scope>NUCLEOTIDE SEQUENCE</scope>
    <source>
        <strain evidence="2">CGMCC 4.3508</strain>
    </source>
</reference>
<sequence length="555" mass="57415">MGESFHIDPDAVRALTEELRDIAESAARTARDLQDALTAAGMTETAASWGDDEMGRAFAEYYLPSADEGIVALESSAGVLRNMGSLLAESVSGFEGLDVAAGRSVPARAEEPEPPLPRSGVWSPDNQRSSPADVPTTDTPAGTGGYDADPGAPVANPATTPGAEGSVENSDSEPGTQTTPGASEPTTDTPAAPATGRPDEHSAATGPSTPSRSTTGPARTESTPAQTPRSAERPAPGDRVSARSPWSGHISAAQSPAGDRPAPAAPRVSGPDQQGGPPRAIPPRVTPPRAAPPGRAGHRDRDERPAAGAPNPRRTSPQSARTPPPSVTDPAVMRIIDELAARHGLQTIGFDTAGLDGPTAHEIAAAVDQVLDRHHTIDLRALEIADLDGALPARLDRPVVSGAGEPEVRAAHIVLDLAATTDPAALAASLEVVTSGRRPAPGSTDRPLYATLVRELGRALAAAGDNAAHRLTQRTLIAEYLRTADLGHTSDSLGRIVGGYRHWRDRLSGCSPTTRFDPGAALAEAFTEVELRGDRASPPARALHQLLVDTGRQNS</sequence>
<dbReference type="EMBL" id="BMMH01000004">
    <property type="protein sequence ID" value="GGL10660.1"/>
    <property type="molecule type" value="Genomic_DNA"/>
</dbReference>
<dbReference type="RefSeq" id="WP_058853941.1">
    <property type="nucleotide sequence ID" value="NZ_BMMH01000004.1"/>
</dbReference>
<feature type="compositionally biased region" description="Polar residues" evidence="1">
    <location>
        <begin position="124"/>
        <end position="140"/>
    </location>
</feature>
<protein>
    <recommendedName>
        <fullName evidence="4">WXG100 family type VII secretion target</fullName>
    </recommendedName>
</protein>
<feature type="compositionally biased region" description="Low complexity" evidence="1">
    <location>
        <begin position="185"/>
        <end position="195"/>
    </location>
</feature>
<evidence type="ECO:0008006" key="4">
    <source>
        <dbReference type="Google" id="ProtNLM"/>
    </source>
</evidence>
<feature type="compositionally biased region" description="Pro residues" evidence="1">
    <location>
        <begin position="279"/>
        <end position="291"/>
    </location>
</feature>
<comment type="caution">
    <text evidence="2">The sequence shown here is derived from an EMBL/GenBank/DDBJ whole genome shotgun (WGS) entry which is preliminary data.</text>
</comment>
<feature type="compositionally biased region" description="Polar residues" evidence="1">
    <location>
        <begin position="167"/>
        <end position="181"/>
    </location>
</feature>